<keyword evidence="7" id="KW-1185">Reference proteome</keyword>
<dbReference type="Gene3D" id="2.60.120.10">
    <property type="entry name" value="Jelly Rolls"/>
    <property type="match status" value="1"/>
</dbReference>
<dbReference type="Pfam" id="PF13545">
    <property type="entry name" value="HTH_Crp_2"/>
    <property type="match status" value="1"/>
</dbReference>
<dbReference type="Proteomes" id="UP001205906">
    <property type="component" value="Unassembled WGS sequence"/>
</dbReference>
<dbReference type="InterPro" id="IPR018490">
    <property type="entry name" value="cNMP-bd_dom_sf"/>
</dbReference>
<accession>A0ABT1C2S8</accession>
<dbReference type="InterPro" id="IPR000595">
    <property type="entry name" value="cNMP-bd_dom"/>
</dbReference>
<protein>
    <submittedName>
        <fullName evidence="6">Crp/Fnr family transcriptional regulator</fullName>
    </submittedName>
</protein>
<feature type="domain" description="Cyclic nucleotide-binding" evidence="4">
    <location>
        <begin position="14"/>
        <end position="112"/>
    </location>
</feature>
<dbReference type="PANTHER" id="PTHR24567">
    <property type="entry name" value="CRP FAMILY TRANSCRIPTIONAL REGULATORY PROTEIN"/>
    <property type="match status" value="1"/>
</dbReference>
<dbReference type="PANTHER" id="PTHR24567:SF68">
    <property type="entry name" value="DNA-BINDING TRANSCRIPTIONAL DUAL REGULATOR CRP"/>
    <property type="match status" value="1"/>
</dbReference>
<dbReference type="SMART" id="SM00100">
    <property type="entry name" value="cNMP"/>
    <property type="match status" value="1"/>
</dbReference>
<dbReference type="InterPro" id="IPR036388">
    <property type="entry name" value="WH-like_DNA-bd_sf"/>
</dbReference>
<evidence type="ECO:0000259" key="4">
    <source>
        <dbReference type="PROSITE" id="PS50042"/>
    </source>
</evidence>
<name>A0ABT1C2S8_9HYPH</name>
<feature type="domain" description="HTH crp-type" evidence="5">
    <location>
        <begin position="148"/>
        <end position="222"/>
    </location>
</feature>
<dbReference type="Gene3D" id="1.10.10.10">
    <property type="entry name" value="Winged helix-like DNA-binding domain superfamily/Winged helix DNA-binding domain"/>
    <property type="match status" value="1"/>
</dbReference>
<keyword evidence="1" id="KW-0805">Transcription regulation</keyword>
<evidence type="ECO:0000256" key="2">
    <source>
        <dbReference type="ARBA" id="ARBA00023125"/>
    </source>
</evidence>
<comment type="caution">
    <text evidence="6">The sequence shown here is derived from an EMBL/GenBank/DDBJ whole genome shotgun (WGS) entry which is preliminary data.</text>
</comment>
<keyword evidence="2" id="KW-0238">DNA-binding</keyword>
<evidence type="ECO:0000256" key="1">
    <source>
        <dbReference type="ARBA" id="ARBA00023015"/>
    </source>
</evidence>
<dbReference type="InterPro" id="IPR036390">
    <property type="entry name" value="WH_DNA-bd_sf"/>
</dbReference>
<evidence type="ECO:0000313" key="7">
    <source>
        <dbReference type="Proteomes" id="UP001205906"/>
    </source>
</evidence>
<evidence type="ECO:0000313" key="6">
    <source>
        <dbReference type="EMBL" id="MCO6049142.1"/>
    </source>
</evidence>
<dbReference type="SUPFAM" id="SSF51206">
    <property type="entry name" value="cAMP-binding domain-like"/>
    <property type="match status" value="1"/>
</dbReference>
<sequence>MLRGVDAFAIKLEAFGALSLGDQAALNTVQGPVRRISAGTEIVAEGQPLRTAYILREGWTSSSKQLRDGSRQVIDIQIPGDHLGLSGILLSASDRTYTALTKVEVTQLDTERLLDALGTSPNLARLLLKAASREEAMLVEHLVSIGKRDATARTLHFLLELGARMRLVGRGSANRFECPISQATLADALGMTAIHLNRVLRQLREAQLMIFREGIVTFLDVEKLIEMADFDRGYLEDGMGLLG</sequence>
<dbReference type="EMBL" id="JAMXQS010000002">
    <property type="protein sequence ID" value="MCO6049142.1"/>
    <property type="molecule type" value="Genomic_DNA"/>
</dbReference>
<dbReference type="PROSITE" id="PS50042">
    <property type="entry name" value="CNMP_BINDING_3"/>
    <property type="match status" value="1"/>
</dbReference>
<dbReference type="RefSeq" id="WP_252816586.1">
    <property type="nucleotide sequence ID" value="NZ_JAMXQS010000002.1"/>
</dbReference>
<organism evidence="6 7">
    <name type="scientific">Mesorhizobium liriopis</name>
    <dbReference type="NCBI Taxonomy" id="2953882"/>
    <lineage>
        <taxon>Bacteria</taxon>
        <taxon>Pseudomonadati</taxon>
        <taxon>Pseudomonadota</taxon>
        <taxon>Alphaproteobacteria</taxon>
        <taxon>Hyphomicrobiales</taxon>
        <taxon>Phyllobacteriaceae</taxon>
        <taxon>Mesorhizobium</taxon>
    </lineage>
</organism>
<gene>
    <name evidence="6" type="ORF">NGM99_04985</name>
</gene>
<dbReference type="PROSITE" id="PS51063">
    <property type="entry name" value="HTH_CRP_2"/>
    <property type="match status" value="1"/>
</dbReference>
<dbReference type="InterPro" id="IPR014710">
    <property type="entry name" value="RmlC-like_jellyroll"/>
</dbReference>
<reference evidence="6 7" key="1">
    <citation type="submission" date="2022-06" db="EMBL/GenBank/DDBJ databases">
        <title>Mesorhizobium sp. strain RP14 Genome sequencing and assembly.</title>
        <authorList>
            <person name="Kim I."/>
        </authorList>
    </citation>
    <scope>NUCLEOTIDE SEQUENCE [LARGE SCALE GENOMIC DNA]</scope>
    <source>
        <strain evidence="7">RP14(2022)</strain>
    </source>
</reference>
<keyword evidence="3" id="KW-0804">Transcription</keyword>
<proteinExistence type="predicted"/>
<dbReference type="CDD" id="cd00038">
    <property type="entry name" value="CAP_ED"/>
    <property type="match status" value="1"/>
</dbReference>
<dbReference type="InterPro" id="IPR012318">
    <property type="entry name" value="HTH_CRP"/>
</dbReference>
<evidence type="ECO:0000256" key="3">
    <source>
        <dbReference type="ARBA" id="ARBA00023163"/>
    </source>
</evidence>
<dbReference type="InterPro" id="IPR050397">
    <property type="entry name" value="Env_Response_Regulators"/>
</dbReference>
<dbReference type="Pfam" id="PF00027">
    <property type="entry name" value="cNMP_binding"/>
    <property type="match status" value="1"/>
</dbReference>
<dbReference type="SUPFAM" id="SSF46785">
    <property type="entry name" value="Winged helix' DNA-binding domain"/>
    <property type="match status" value="1"/>
</dbReference>
<evidence type="ECO:0000259" key="5">
    <source>
        <dbReference type="PROSITE" id="PS51063"/>
    </source>
</evidence>